<evidence type="ECO:0000256" key="2">
    <source>
        <dbReference type="ARBA" id="ARBA00023125"/>
    </source>
</evidence>
<keyword evidence="1" id="KW-0805">Transcription regulation</keyword>
<evidence type="ECO:0000313" key="5">
    <source>
        <dbReference type="EMBL" id="TCC49123.1"/>
    </source>
</evidence>
<dbReference type="EMBL" id="SJKD01000004">
    <property type="protein sequence ID" value="TCC49123.1"/>
    <property type="molecule type" value="Genomic_DNA"/>
</dbReference>
<evidence type="ECO:0000256" key="3">
    <source>
        <dbReference type="ARBA" id="ARBA00023163"/>
    </source>
</evidence>
<dbReference type="PANTHER" id="PTHR33204:SF37">
    <property type="entry name" value="HTH-TYPE TRANSCRIPTIONAL REGULATOR YODB"/>
    <property type="match status" value="1"/>
</dbReference>
<accession>A0A4R0JPD4</accession>
<proteinExistence type="predicted"/>
<keyword evidence="3" id="KW-0804">Transcription</keyword>
<dbReference type="SUPFAM" id="SSF46785">
    <property type="entry name" value="Winged helix' DNA-binding domain"/>
    <property type="match status" value="1"/>
</dbReference>
<dbReference type="GO" id="GO:0003677">
    <property type="term" value="F:DNA binding"/>
    <property type="evidence" value="ECO:0007669"/>
    <property type="project" value="UniProtKB-KW"/>
</dbReference>
<dbReference type="PROSITE" id="PS51118">
    <property type="entry name" value="HTH_HXLR"/>
    <property type="match status" value="1"/>
</dbReference>
<dbReference type="AlphaFoldDB" id="A0A4R0JPD4"/>
<feature type="domain" description="HTH hxlR-type" evidence="4">
    <location>
        <begin position="18"/>
        <end position="110"/>
    </location>
</feature>
<comment type="caution">
    <text evidence="5">The sequence shown here is derived from an EMBL/GenBank/DDBJ whole genome shotgun (WGS) entry which is preliminary data.</text>
</comment>
<keyword evidence="2" id="KW-0238">DNA-binding</keyword>
<dbReference type="InterPro" id="IPR036388">
    <property type="entry name" value="WH-like_DNA-bd_sf"/>
</dbReference>
<evidence type="ECO:0000256" key="1">
    <source>
        <dbReference type="ARBA" id="ARBA00023015"/>
    </source>
</evidence>
<reference evidence="5 6" key="1">
    <citation type="submission" date="2019-02" db="EMBL/GenBank/DDBJ databases">
        <title>Kribbella capetownensis sp. nov. and Kribbella speibonae sp. nov., isolated from soil.</title>
        <authorList>
            <person name="Curtis S.M."/>
            <person name="Norton I."/>
            <person name="Everest G.J."/>
            <person name="Meyers P.R."/>
        </authorList>
    </citation>
    <scope>NUCLEOTIDE SEQUENCE [LARGE SCALE GENOMIC DNA]</scope>
    <source>
        <strain evidence="5 6">YM53</strain>
    </source>
</reference>
<dbReference type="Gene3D" id="1.10.10.10">
    <property type="entry name" value="Winged helix-like DNA-binding domain superfamily/Winged helix DNA-binding domain"/>
    <property type="match status" value="1"/>
</dbReference>
<dbReference type="InterPro" id="IPR036390">
    <property type="entry name" value="WH_DNA-bd_sf"/>
</dbReference>
<dbReference type="InterPro" id="IPR002577">
    <property type="entry name" value="HTH_HxlR"/>
</dbReference>
<dbReference type="PANTHER" id="PTHR33204">
    <property type="entry name" value="TRANSCRIPTIONAL REGULATOR, MARR FAMILY"/>
    <property type="match status" value="1"/>
</dbReference>
<organism evidence="5 6">
    <name type="scientific">Kribbella capetownensis</name>
    <dbReference type="NCBI Taxonomy" id="1572659"/>
    <lineage>
        <taxon>Bacteria</taxon>
        <taxon>Bacillati</taxon>
        <taxon>Actinomycetota</taxon>
        <taxon>Actinomycetes</taxon>
        <taxon>Propionibacteriales</taxon>
        <taxon>Kribbellaceae</taxon>
        <taxon>Kribbella</taxon>
    </lineage>
</organism>
<dbReference type="Pfam" id="PF01638">
    <property type="entry name" value="HxlR"/>
    <property type="match status" value="1"/>
</dbReference>
<evidence type="ECO:0000259" key="4">
    <source>
        <dbReference type="PROSITE" id="PS51118"/>
    </source>
</evidence>
<dbReference type="Proteomes" id="UP000293342">
    <property type="component" value="Unassembled WGS sequence"/>
</dbReference>
<sequence length="112" mass="12530">MPPAPLPGRPTRGSRTGRPIMALLDLLGRRWTLRIMWELRDSTPQTFRGLQARCGDVSSSVLTTRLRELGEAKLVTHEGEGYVLTDQGASLLGHLRPLDAWATKWAASLRRR</sequence>
<evidence type="ECO:0000313" key="6">
    <source>
        <dbReference type="Proteomes" id="UP000293342"/>
    </source>
</evidence>
<name>A0A4R0JPD4_9ACTN</name>
<keyword evidence="6" id="KW-1185">Reference proteome</keyword>
<protein>
    <submittedName>
        <fullName evidence="5">Transcriptional regulator</fullName>
    </submittedName>
</protein>
<dbReference type="OrthoDB" id="8904061at2"/>
<gene>
    <name evidence="5" type="ORF">E0H75_21570</name>
</gene>